<dbReference type="AlphaFoldDB" id="A0A061AUK6"/>
<evidence type="ECO:0000256" key="1">
    <source>
        <dbReference type="ARBA" id="ARBA00022737"/>
    </source>
</evidence>
<evidence type="ECO:0000313" key="4">
    <source>
        <dbReference type="EMBL" id="CDR41264.1"/>
    </source>
</evidence>
<dbReference type="InterPro" id="IPR002713">
    <property type="entry name" value="FF_domain"/>
</dbReference>
<feature type="compositionally biased region" description="Acidic residues" evidence="2">
    <location>
        <begin position="132"/>
        <end position="147"/>
    </location>
</feature>
<dbReference type="GO" id="GO:0003712">
    <property type="term" value="F:transcription coregulator activity"/>
    <property type="evidence" value="ECO:0007669"/>
    <property type="project" value="TreeGrafter"/>
</dbReference>
<dbReference type="SMART" id="SM00441">
    <property type="entry name" value="FF"/>
    <property type="match status" value="1"/>
</dbReference>
<dbReference type="EMBL" id="LK052891">
    <property type="protein sequence ID" value="CDR41264.1"/>
    <property type="molecule type" value="Genomic_DNA"/>
</dbReference>
<dbReference type="Pfam" id="PF01846">
    <property type="entry name" value="FF"/>
    <property type="match status" value="1"/>
</dbReference>
<dbReference type="InterPro" id="IPR036517">
    <property type="entry name" value="FF_domain_sf"/>
</dbReference>
<dbReference type="PhylomeDB" id="A0A061AUK6"/>
<dbReference type="GO" id="GO:0005634">
    <property type="term" value="C:nucleus"/>
    <property type="evidence" value="ECO:0007669"/>
    <property type="project" value="TreeGrafter"/>
</dbReference>
<keyword evidence="1" id="KW-0677">Repeat</keyword>
<dbReference type="InterPro" id="IPR045148">
    <property type="entry name" value="TCRG1-like"/>
</dbReference>
<dbReference type="Gene3D" id="1.10.10.440">
    <property type="entry name" value="FF domain"/>
    <property type="match status" value="1"/>
</dbReference>
<evidence type="ECO:0000256" key="2">
    <source>
        <dbReference type="SAM" id="MobiDB-lite"/>
    </source>
</evidence>
<protein>
    <submittedName>
        <fullName evidence="4">CYFA0S06e05138g1_1</fullName>
    </submittedName>
</protein>
<dbReference type="PANTHER" id="PTHR15377:SF3">
    <property type="entry name" value="WW DOMAIN-CONTAINING PROTEIN"/>
    <property type="match status" value="1"/>
</dbReference>
<dbReference type="GO" id="GO:0070063">
    <property type="term" value="F:RNA polymerase binding"/>
    <property type="evidence" value="ECO:0007669"/>
    <property type="project" value="InterPro"/>
</dbReference>
<dbReference type="InterPro" id="IPR036020">
    <property type="entry name" value="WW_dom_sf"/>
</dbReference>
<dbReference type="Gene3D" id="2.20.70.10">
    <property type="match status" value="1"/>
</dbReference>
<sequence>MYSTMVRPMFKLDLPDSEWSTIVVSDGSHFYHNRTTKQSVWRADDDELRYAISRVDRRSLLLLTAKARGLAIDDDASNVLLSTAVTHSVEEPSSQAIQDEVHPDPQEDEKISPVEGPLVPKITGLVSGYSSSEDEDEDDEEEDEDVEERGSSEVPPSKADDPADETPVPSADLESDSDHSNTSSDTGNGFDLGDLDGISTDEEVETTSTNANTNDVHDIEQAEILFLKMLQESSLDPYSTWEIESLKVIDDPRFLEVESNKERKRLFDTWCSLAISARTTSEEANLTKRRSDPPFVEFMRLLESKQCDRFYLDFNKKWKIELDKCSLSDREKEKAYKEYVIFTKKNQTEREKIFKTHLSAKIFKKNVLSANGAKDVLSAVDLNKVDVMTDDEAYDTLCGIEHALDISEGLKFATKYFVVDVKTRIRLIMELTSQILS</sequence>
<feature type="compositionally biased region" description="Basic and acidic residues" evidence="2">
    <location>
        <begin position="99"/>
        <end position="112"/>
    </location>
</feature>
<organism evidence="4">
    <name type="scientific">Cyberlindnera fabianii</name>
    <name type="common">Yeast</name>
    <name type="synonym">Hansenula fabianii</name>
    <dbReference type="NCBI Taxonomy" id="36022"/>
    <lineage>
        <taxon>Eukaryota</taxon>
        <taxon>Fungi</taxon>
        <taxon>Dikarya</taxon>
        <taxon>Ascomycota</taxon>
        <taxon>Saccharomycotina</taxon>
        <taxon>Saccharomycetes</taxon>
        <taxon>Phaffomycetales</taxon>
        <taxon>Phaffomycetaceae</taxon>
        <taxon>Cyberlindnera</taxon>
    </lineage>
</organism>
<feature type="compositionally biased region" description="Polar residues" evidence="2">
    <location>
        <begin position="88"/>
        <end position="97"/>
    </location>
</feature>
<evidence type="ECO:0000259" key="3">
    <source>
        <dbReference type="SMART" id="SM00441"/>
    </source>
</evidence>
<dbReference type="SUPFAM" id="SSF51045">
    <property type="entry name" value="WW domain"/>
    <property type="match status" value="1"/>
</dbReference>
<feature type="region of interest" description="Disordered" evidence="2">
    <location>
        <begin position="88"/>
        <end position="197"/>
    </location>
</feature>
<dbReference type="OrthoDB" id="410044at2759"/>
<reference evidence="4" key="1">
    <citation type="journal article" date="2014" name="Genome Announc.">
        <title>Genome sequence of the yeast Cyberlindnera fabianii (Hansenula fabianii).</title>
        <authorList>
            <person name="Freel K.C."/>
            <person name="Sarilar V."/>
            <person name="Neuveglise C."/>
            <person name="Devillers H."/>
            <person name="Friedrich A."/>
            <person name="Schacherer J."/>
        </authorList>
    </citation>
    <scope>NUCLEOTIDE SEQUENCE</scope>
    <source>
        <strain evidence="4">YJS4271</strain>
    </source>
</reference>
<proteinExistence type="predicted"/>
<dbReference type="SUPFAM" id="SSF81698">
    <property type="entry name" value="FF domain"/>
    <property type="match status" value="1"/>
</dbReference>
<dbReference type="PANTHER" id="PTHR15377">
    <property type="entry name" value="TRANSCRIPTION ELONGATION REGULATOR 1"/>
    <property type="match status" value="1"/>
</dbReference>
<accession>A0A061AUK6</accession>
<dbReference type="VEuPathDB" id="FungiDB:BON22_2997"/>
<feature type="domain" description="FF" evidence="3">
    <location>
        <begin position="219"/>
        <end position="273"/>
    </location>
</feature>
<gene>
    <name evidence="4" type="ORF">CYFA0S_06e05138g</name>
</gene>
<name>A0A061AUK6_CYBFA</name>